<dbReference type="KEGG" id="mets:DK389_14060"/>
<dbReference type="AlphaFoldDB" id="A0A2U8W5Q2"/>
<proteinExistence type="predicted"/>
<name>A0A2U8W5Q2_9HYPH</name>
<feature type="region of interest" description="Disordered" evidence="1">
    <location>
        <begin position="1"/>
        <end position="66"/>
    </location>
</feature>
<sequence>MQSDGKPARDPRAERAKTRSPQDGEPGPHSPPPEGGTGRDGRPSGGYESGQRDDAPANRKGGYGAG</sequence>
<evidence type="ECO:0000313" key="2">
    <source>
        <dbReference type="EMBL" id="AWN41435.1"/>
    </source>
</evidence>
<feature type="compositionally biased region" description="Basic and acidic residues" evidence="1">
    <location>
        <begin position="1"/>
        <end position="22"/>
    </location>
</feature>
<evidence type="ECO:0000313" key="3">
    <source>
        <dbReference type="Proteomes" id="UP000245926"/>
    </source>
</evidence>
<accession>A0A2U8W5Q2</accession>
<evidence type="ECO:0000256" key="1">
    <source>
        <dbReference type="SAM" id="MobiDB-lite"/>
    </source>
</evidence>
<reference evidence="3" key="1">
    <citation type="submission" date="2018-05" db="EMBL/GenBank/DDBJ databases">
        <title>Complete Genome Sequence of Methylobacterium sp. 17SD2-17.</title>
        <authorList>
            <person name="Srinivasan S."/>
        </authorList>
    </citation>
    <scope>NUCLEOTIDE SEQUENCE [LARGE SCALE GENOMIC DNA]</scope>
    <source>
        <strain evidence="3">17SD2-17</strain>
    </source>
</reference>
<dbReference type="RefSeq" id="WP_109890447.1">
    <property type="nucleotide sequence ID" value="NZ_CP029550.1"/>
</dbReference>
<dbReference type="Proteomes" id="UP000245926">
    <property type="component" value="Chromosome"/>
</dbReference>
<organism evidence="2 3">
    <name type="scientific">Methylobacterium durans</name>
    <dbReference type="NCBI Taxonomy" id="2202825"/>
    <lineage>
        <taxon>Bacteria</taxon>
        <taxon>Pseudomonadati</taxon>
        <taxon>Pseudomonadota</taxon>
        <taxon>Alphaproteobacteria</taxon>
        <taxon>Hyphomicrobiales</taxon>
        <taxon>Methylobacteriaceae</taxon>
        <taxon>Methylobacterium</taxon>
    </lineage>
</organism>
<protein>
    <submittedName>
        <fullName evidence="2">Uncharacterized protein</fullName>
    </submittedName>
</protein>
<gene>
    <name evidence="2" type="ORF">DK389_14060</name>
</gene>
<keyword evidence="3" id="KW-1185">Reference proteome</keyword>
<dbReference type="EMBL" id="CP029550">
    <property type="protein sequence ID" value="AWN41435.1"/>
    <property type="molecule type" value="Genomic_DNA"/>
</dbReference>